<dbReference type="AlphaFoldDB" id="A0AAN4HBX6"/>
<keyword evidence="1" id="KW-0175">Coiled coil</keyword>
<evidence type="ECO:0000256" key="1">
    <source>
        <dbReference type="SAM" id="Coils"/>
    </source>
</evidence>
<comment type="caution">
    <text evidence="2">The sequence shown here is derived from an EMBL/GenBank/DDBJ whole genome shotgun (WGS) entry which is preliminary data.</text>
</comment>
<evidence type="ECO:0000313" key="2">
    <source>
        <dbReference type="EMBL" id="ERH96896.1"/>
    </source>
</evidence>
<gene>
    <name evidence="2" type="ORF">BTCBT_006973</name>
</gene>
<dbReference type="RefSeq" id="WP_000809393.1">
    <property type="nucleotide sequence ID" value="NZ_ARXZ02000054.1"/>
</dbReference>
<organism evidence="2 3">
    <name type="scientific">Bacillus thuringiensis T01-328</name>
    <dbReference type="NCBI Taxonomy" id="1324966"/>
    <lineage>
        <taxon>Bacteria</taxon>
        <taxon>Bacillati</taxon>
        <taxon>Bacillota</taxon>
        <taxon>Bacilli</taxon>
        <taxon>Bacillales</taxon>
        <taxon>Bacillaceae</taxon>
        <taxon>Bacillus</taxon>
        <taxon>Bacillus cereus group</taxon>
    </lineage>
</organism>
<reference evidence="2 3" key="1">
    <citation type="journal article" date="2013" name="Genome Announc.">
        <title>Draft Genome Sequence of Bacillus thuringiensis var. thuringiensis Strain T01-328, a Brazilian Isolate That Produces a Soluble Pesticide Protein, Cry1Ia.</title>
        <authorList>
            <person name="Varani A.M."/>
            <person name="Lemos M.V."/>
            <person name="Fernandes C.C."/>
            <person name="Lemos E.G."/>
            <person name="Alves E.C."/>
            <person name="Desiderio J.A."/>
        </authorList>
    </citation>
    <scope>NUCLEOTIDE SEQUENCE [LARGE SCALE GENOMIC DNA]</scope>
    <source>
        <strain evidence="2 3">T01-328</strain>
    </source>
</reference>
<protein>
    <submittedName>
        <fullName evidence="2">Uncharacterized protein</fullName>
    </submittedName>
</protein>
<dbReference type="EMBL" id="ARXZ02000054">
    <property type="protein sequence ID" value="ERH96896.1"/>
    <property type="molecule type" value="Genomic_DNA"/>
</dbReference>
<name>A0AAN4HBX6_BACTU</name>
<evidence type="ECO:0000313" key="3">
    <source>
        <dbReference type="Proteomes" id="UP000013487"/>
    </source>
</evidence>
<dbReference type="Proteomes" id="UP000013487">
    <property type="component" value="Unassembled WGS sequence"/>
</dbReference>
<proteinExistence type="predicted"/>
<accession>A0AAN4HBX6</accession>
<feature type="coiled-coil region" evidence="1">
    <location>
        <begin position="106"/>
        <end position="152"/>
    </location>
</feature>
<sequence length="220" mass="25939">MKQIFSRNKDTYKNAYLNFRTYCSDDPVSIVTHIHNMNVVAEGFRDSALLLIKTVLKDNIDSKADNLIFPILFNTNHSIELYLKTICWTQNLLLNKEETFKSSHNLKLLLTNVNNLEKELNSMDKETFSKMLSNLTTYITELNEKIERTTENNNPPIDFSFSRYPLNKDLEPYFYINADDNVTVDLENYQVVFEEIIFKNFNSLYEHYINLYIDKLNSQV</sequence>